<evidence type="ECO:0000313" key="3">
    <source>
        <dbReference type="Proteomes" id="UP000054516"/>
    </source>
</evidence>
<organism evidence="2">
    <name type="scientific">Rosellinia necatrix</name>
    <name type="common">White root-rot fungus</name>
    <dbReference type="NCBI Taxonomy" id="77044"/>
    <lineage>
        <taxon>Eukaryota</taxon>
        <taxon>Fungi</taxon>
        <taxon>Dikarya</taxon>
        <taxon>Ascomycota</taxon>
        <taxon>Pezizomycotina</taxon>
        <taxon>Sordariomycetes</taxon>
        <taxon>Xylariomycetidae</taxon>
        <taxon>Xylariales</taxon>
        <taxon>Xylariaceae</taxon>
        <taxon>Rosellinia</taxon>
    </lineage>
</organism>
<evidence type="ECO:0000256" key="1">
    <source>
        <dbReference type="SAM" id="MobiDB-lite"/>
    </source>
</evidence>
<reference evidence="2" key="1">
    <citation type="submission" date="2016-03" db="EMBL/GenBank/DDBJ databases">
        <title>Draft genome sequence of Rosellinia necatrix.</title>
        <authorList>
            <person name="Kanematsu S."/>
        </authorList>
    </citation>
    <scope>NUCLEOTIDE SEQUENCE [LARGE SCALE GENOMIC DNA]</scope>
    <source>
        <strain evidence="2">W97</strain>
    </source>
</reference>
<dbReference type="AlphaFoldDB" id="A0A1S8A9E3"/>
<feature type="compositionally biased region" description="Polar residues" evidence="1">
    <location>
        <begin position="13"/>
        <end position="24"/>
    </location>
</feature>
<name>A0A1S8A9E3_ROSNE</name>
<proteinExistence type="predicted"/>
<feature type="region of interest" description="Disordered" evidence="1">
    <location>
        <begin position="1"/>
        <end position="28"/>
    </location>
</feature>
<protein>
    <submittedName>
        <fullName evidence="2">Uncharacterized protein</fullName>
    </submittedName>
</protein>
<feature type="region of interest" description="Disordered" evidence="1">
    <location>
        <begin position="73"/>
        <end position="93"/>
    </location>
</feature>
<feature type="compositionally biased region" description="Basic and acidic residues" evidence="1">
    <location>
        <begin position="82"/>
        <end position="93"/>
    </location>
</feature>
<keyword evidence="3" id="KW-1185">Reference proteome</keyword>
<evidence type="ECO:0000313" key="2">
    <source>
        <dbReference type="EMBL" id="GAW26687.1"/>
    </source>
</evidence>
<gene>
    <name evidence="2" type="ORF">SAMD00023353_4300520</name>
</gene>
<sequence length="93" mass="9881">MFLLLPAGGGDQQRPSLVQSPSSGSDERAIQMPIPRLMPLVEKHLTQSIAPSLSHQGCSVVVPSLHMASRQTDSSAIAGGLHRAESKEHFRGA</sequence>
<accession>A0A1S8A9E3</accession>
<dbReference type="Proteomes" id="UP000054516">
    <property type="component" value="Unassembled WGS sequence"/>
</dbReference>
<dbReference type="EMBL" id="DF977488">
    <property type="protein sequence ID" value="GAW26687.1"/>
    <property type="molecule type" value="Genomic_DNA"/>
</dbReference>